<feature type="domain" description="Helix-turn-helix" evidence="1">
    <location>
        <begin position="24"/>
        <end position="67"/>
    </location>
</feature>
<organism evidence="2 3">
    <name type="scientific">candidate division WWE3 bacterium</name>
    <dbReference type="NCBI Taxonomy" id="2053526"/>
    <lineage>
        <taxon>Bacteria</taxon>
        <taxon>Katanobacteria</taxon>
    </lineage>
</organism>
<dbReference type="Pfam" id="PF12728">
    <property type="entry name" value="HTH_17"/>
    <property type="match status" value="1"/>
</dbReference>
<dbReference type="AlphaFoldDB" id="A0A656PMZ8"/>
<evidence type="ECO:0000313" key="3">
    <source>
        <dbReference type="Proteomes" id="UP000262056"/>
    </source>
</evidence>
<dbReference type="InterPro" id="IPR009061">
    <property type="entry name" value="DNA-bd_dom_put_sf"/>
</dbReference>
<proteinExistence type="predicted"/>
<dbReference type="InterPro" id="IPR041657">
    <property type="entry name" value="HTH_17"/>
</dbReference>
<accession>A0A656PMZ8</accession>
<reference evidence="2 3" key="1">
    <citation type="journal article" date="2018" name="Nat. Biotechnol.">
        <title>A standardized bacterial taxonomy based on genome phylogeny substantially revises the tree of life.</title>
        <authorList>
            <person name="Parks D.H."/>
            <person name="Chuvochina M."/>
            <person name="Waite D.W."/>
            <person name="Rinke C."/>
            <person name="Skarshewski A."/>
            <person name="Chaumeil P.A."/>
            <person name="Hugenholtz P."/>
        </authorList>
    </citation>
    <scope>NUCLEOTIDE SEQUENCE [LARGE SCALE GENOMIC DNA]</scope>
    <source>
        <strain evidence="2">UBA12021</strain>
    </source>
</reference>
<gene>
    <name evidence="2" type="ORF">DIU24_01575</name>
</gene>
<dbReference type="Proteomes" id="UP000262056">
    <property type="component" value="Unassembled WGS sequence"/>
</dbReference>
<dbReference type="EMBL" id="DQFB01000003">
    <property type="protein sequence ID" value="HCQ40382.1"/>
    <property type="molecule type" value="Genomic_DNA"/>
</dbReference>
<dbReference type="InterPro" id="IPR010093">
    <property type="entry name" value="SinI_DNA-bd"/>
</dbReference>
<dbReference type="Gene3D" id="1.10.1660.10">
    <property type="match status" value="1"/>
</dbReference>
<evidence type="ECO:0000313" key="2">
    <source>
        <dbReference type="EMBL" id="HCQ40382.1"/>
    </source>
</evidence>
<name>A0A656PMZ8_UNCKA</name>
<dbReference type="GO" id="GO:0003677">
    <property type="term" value="F:DNA binding"/>
    <property type="evidence" value="ECO:0007669"/>
    <property type="project" value="InterPro"/>
</dbReference>
<dbReference type="NCBIfam" id="TIGR01764">
    <property type="entry name" value="excise"/>
    <property type="match status" value="1"/>
</dbReference>
<dbReference type="SUPFAM" id="SSF46955">
    <property type="entry name" value="Putative DNA-binding domain"/>
    <property type="match status" value="1"/>
</dbReference>
<comment type="caution">
    <text evidence="2">The sequence shown here is derived from an EMBL/GenBank/DDBJ whole genome shotgun (WGS) entry which is preliminary data.</text>
</comment>
<sequence>MDREVNMDSEFNKEVYKSTPEVINVSQAAALLGVHINTIRRWANDGYISSERFGKRRDRRFNKDKLLRDVLNIKVIDGKKEAYSKYYDYLKDLWKRAIQKNAVQSVYTALQVSGVHYGHWDPTIEIQDFFNDFNQLLSEASKKHEEKRVYRIGLIMYCHALEMSFPLSTLANLLLIVGGKDYRIDPFFELWKRKKGTIFDARPPSLKEKIRVIKKLAEEAGESKLAAFIDEYFNDKVRNAFYHSDYCLTDEEFRFSDGGIATSLPLAKIDSIIMCSFAFYEAFFHTHSWAKKFIGAAKKYHKWPNYEVFEILKNDQDELCGFKVHFSNGQTAKFLRQPEKVEAVNLMFEHDGSVNYFVGSIDQLTKQWLVDGKPYEES</sequence>
<protein>
    <submittedName>
        <fullName evidence="2">Helix-turn-helix domain-containing protein</fullName>
    </submittedName>
</protein>
<evidence type="ECO:0000259" key="1">
    <source>
        <dbReference type="Pfam" id="PF12728"/>
    </source>
</evidence>